<proteinExistence type="predicted"/>
<gene>
    <name evidence="4" type="ORF">PPROV_000962700</name>
</gene>
<accession>A0A830I178</accession>
<evidence type="ECO:0008006" key="6">
    <source>
        <dbReference type="Google" id="ProtNLM"/>
    </source>
</evidence>
<evidence type="ECO:0000259" key="2">
    <source>
        <dbReference type="Pfam" id="PF17868"/>
    </source>
</evidence>
<name>A0A830I178_9CHLO</name>
<dbReference type="InterPro" id="IPR027417">
    <property type="entry name" value="P-loop_NTPase"/>
</dbReference>
<dbReference type="GO" id="GO:0005524">
    <property type="term" value="F:ATP binding"/>
    <property type="evidence" value="ECO:0007669"/>
    <property type="project" value="InterPro"/>
</dbReference>
<sequence>MSAPHVVTSSRARCSHVAKARVTSSTRPARRHASHVMRARKMDQVQEVDESASSQNSKPSSMASQKDAISTLSALVTTELNDIKQDAAVVLNNAATAKEHLNKNHDLAIRVRATAERLAHGLLERDTEVRLMLLAALAGEHLLLLGPPGTAKSELARRLSEVCDGRFFERLLTRFSVPEELFGPLSMSGLENDKYVRQTDGYLPTADVAFVDEIFKANSAILNALLTLLNERLFDNGTERHKVPLLCLIGASNELPESEELDALYDRFLLRKSVRQVSADGLASLTELAASGFAGASADSEGHDASTTLGMDDMMTCRDAAIEAVEVPRAVVDLFVGMRKHLQDKCEPPIYVSDRRFIKCVNLLQVAAHANGVENVSVYDCLLLQHALGQRPGDDEKVRQYVLDSIGKDEGLTQAELAVVGAYGSTHNALSKSGADTSIALEEARTLVALLRARHATLSQTLDAEFPVLRSSVWLSAAEIAGAIQHIAPLMAENKERVEEMLEEALTLEQALLTDASPGVLEALLPRRHRQYEKVSQKDA</sequence>
<dbReference type="AlphaFoldDB" id="A0A830I178"/>
<dbReference type="InterPro" id="IPR041538">
    <property type="entry name" value="RavA-like_AAA_lid"/>
</dbReference>
<feature type="compositionally biased region" description="Polar residues" evidence="1">
    <location>
        <begin position="51"/>
        <end position="65"/>
    </location>
</feature>
<reference evidence="4" key="1">
    <citation type="submission" date="2020-10" db="EMBL/GenBank/DDBJ databases">
        <title>Unveiling of a novel bifunctional photoreceptor, Dualchrome1, isolated from a cosmopolitan green alga.</title>
        <authorList>
            <person name="Suzuki S."/>
            <person name="Kawachi M."/>
        </authorList>
    </citation>
    <scope>NUCLEOTIDE SEQUENCE</scope>
    <source>
        <strain evidence="4">NIES 2893</strain>
    </source>
</reference>
<evidence type="ECO:0000313" key="5">
    <source>
        <dbReference type="Proteomes" id="UP000660262"/>
    </source>
</evidence>
<dbReference type="InterPro" id="IPR050513">
    <property type="entry name" value="RavA_ATPases"/>
</dbReference>
<comment type="caution">
    <text evidence="4">The sequence shown here is derived from an EMBL/GenBank/DDBJ whole genome shotgun (WGS) entry which is preliminary data.</text>
</comment>
<dbReference type="Proteomes" id="UP000660262">
    <property type="component" value="Unassembled WGS sequence"/>
</dbReference>
<protein>
    <recommendedName>
        <fullName evidence="6">AAA+ ATPase domain-containing protein</fullName>
    </recommendedName>
</protein>
<dbReference type="PANTHER" id="PTHR32204">
    <property type="entry name" value="ATPASE RAVA"/>
    <property type="match status" value="1"/>
</dbReference>
<dbReference type="OrthoDB" id="47330at2759"/>
<dbReference type="Pfam" id="PF20030">
    <property type="entry name" value="bpMoxR"/>
    <property type="match status" value="1"/>
</dbReference>
<evidence type="ECO:0000313" key="4">
    <source>
        <dbReference type="EMBL" id="GHP10897.1"/>
    </source>
</evidence>
<dbReference type="SUPFAM" id="SSF52540">
    <property type="entry name" value="P-loop containing nucleoside triphosphate hydrolases"/>
    <property type="match status" value="1"/>
</dbReference>
<dbReference type="PRINTS" id="PR00300">
    <property type="entry name" value="CLPPROTEASEA"/>
</dbReference>
<dbReference type="Pfam" id="PF17868">
    <property type="entry name" value="AAA_lid_8"/>
    <property type="match status" value="1"/>
</dbReference>
<dbReference type="InterPro" id="IPR045427">
    <property type="entry name" value="MoxR"/>
</dbReference>
<feature type="region of interest" description="Disordered" evidence="1">
    <location>
        <begin position="1"/>
        <end position="65"/>
    </location>
</feature>
<dbReference type="PANTHER" id="PTHR32204:SF0">
    <property type="entry name" value="ATPASE RAVA"/>
    <property type="match status" value="1"/>
</dbReference>
<evidence type="ECO:0000259" key="3">
    <source>
        <dbReference type="Pfam" id="PF20030"/>
    </source>
</evidence>
<feature type="domain" description="ATPase RavA-like AAA lid" evidence="2">
    <location>
        <begin position="331"/>
        <end position="402"/>
    </location>
</feature>
<feature type="domain" description="MoxR" evidence="3">
    <location>
        <begin position="110"/>
        <end position="294"/>
    </location>
</feature>
<feature type="compositionally biased region" description="Basic residues" evidence="1">
    <location>
        <begin position="28"/>
        <end position="39"/>
    </location>
</feature>
<dbReference type="Gene3D" id="3.40.50.300">
    <property type="entry name" value="P-loop containing nucleotide triphosphate hydrolases"/>
    <property type="match status" value="1"/>
</dbReference>
<dbReference type="InterPro" id="IPR001270">
    <property type="entry name" value="ClpA/B"/>
</dbReference>
<keyword evidence="5" id="KW-1185">Reference proteome</keyword>
<organism evidence="4 5">
    <name type="scientific">Pycnococcus provasolii</name>
    <dbReference type="NCBI Taxonomy" id="41880"/>
    <lineage>
        <taxon>Eukaryota</taxon>
        <taxon>Viridiplantae</taxon>
        <taxon>Chlorophyta</taxon>
        <taxon>Pseudoscourfieldiophyceae</taxon>
        <taxon>Pseudoscourfieldiales</taxon>
        <taxon>Pycnococcaceae</taxon>
        <taxon>Pycnococcus</taxon>
    </lineage>
</organism>
<dbReference type="EMBL" id="BNJQ01000031">
    <property type="protein sequence ID" value="GHP10897.1"/>
    <property type="molecule type" value="Genomic_DNA"/>
</dbReference>
<dbReference type="CDD" id="cd00009">
    <property type="entry name" value="AAA"/>
    <property type="match status" value="1"/>
</dbReference>
<evidence type="ECO:0000256" key="1">
    <source>
        <dbReference type="SAM" id="MobiDB-lite"/>
    </source>
</evidence>